<dbReference type="AlphaFoldDB" id="A0A428RN76"/>
<proteinExistence type="predicted"/>
<protein>
    <submittedName>
        <fullName evidence="1">Uncharacterized protein</fullName>
    </submittedName>
</protein>
<keyword evidence="2" id="KW-1185">Reference proteome</keyword>
<gene>
    <name evidence="1" type="ORF">CDV31_017236</name>
</gene>
<dbReference type="Proteomes" id="UP000288429">
    <property type="component" value="Unassembled WGS sequence"/>
</dbReference>
<evidence type="ECO:0000313" key="1">
    <source>
        <dbReference type="EMBL" id="RSL78997.1"/>
    </source>
</evidence>
<evidence type="ECO:0000313" key="2">
    <source>
        <dbReference type="Proteomes" id="UP000288429"/>
    </source>
</evidence>
<accession>A0A428RN76</accession>
<reference evidence="1 2" key="1">
    <citation type="submission" date="2017-06" db="EMBL/GenBank/DDBJ databases">
        <title>Cmopartive genomic analysis of Ambrosia Fusariam Clade fungi.</title>
        <authorList>
            <person name="Stajich J.E."/>
            <person name="Carrillo J."/>
            <person name="Kijimoto T."/>
            <person name="Eskalen A."/>
            <person name="O'Donnell K."/>
            <person name="Kasson M."/>
        </authorList>
    </citation>
    <scope>NUCLEOTIDE SEQUENCE [LARGE SCALE GENOMIC DNA]</scope>
    <source>
        <strain evidence="1 2">NRRL 20438</strain>
    </source>
</reference>
<sequence>MAVGRTCVPVRRKIYNNNYGGSDRKNPAGTWDLLPDRCSVIQTIVSCDSTDFDDSMKAALNDQFPEV</sequence>
<name>A0A428RN76_9HYPO</name>
<comment type="caution">
    <text evidence="1">The sequence shown here is derived from an EMBL/GenBank/DDBJ whole genome shotgun (WGS) entry which is preliminary data.</text>
</comment>
<organism evidence="1 2">
    <name type="scientific">Fusarium ambrosium</name>
    <dbReference type="NCBI Taxonomy" id="131363"/>
    <lineage>
        <taxon>Eukaryota</taxon>
        <taxon>Fungi</taxon>
        <taxon>Dikarya</taxon>
        <taxon>Ascomycota</taxon>
        <taxon>Pezizomycotina</taxon>
        <taxon>Sordariomycetes</taxon>
        <taxon>Hypocreomycetidae</taxon>
        <taxon>Hypocreales</taxon>
        <taxon>Nectriaceae</taxon>
        <taxon>Fusarium</taxon>
        <taxon>Fusarium solani species complex</taxon>
    </lineage>
</organism>
<dbReference type="EMBL" id="NIZV01000943">
    <property type="protein sequence ID" value="RSL78997.1"/>
    <property type="molecule type" value="Genomic_DNA"/>
</dbReference>